<evidence type="ECO:0000256" key="2">
    <source>
        <dbReference type="SAM" id="MobiDB-lite"/>
    </source>
</evidence>
<feature type="region of interest" description="Disordered" evidence="2">
    <location>
        <begin position="715"/>
        <end position="735"/>
    </location>
</feature>
<feature type="coiled-coil region" evidence="1">
    <location>
        <begin position="393"/>
        <end position="420"/>
    </location>
</feature>
<dbReference type="GO" id="GO:0008278">
    <property type="term" value="C:cohesin complex"/>
    <property type="evidence" value="ECO:0007669"/>
    <property type="project" value="TreeGrafter"/>
</dbReference>
<dbReference type="Pfam" id="PF24571">
    <property type="entry name" value="HEAT_SCC3-SA"/>
    <property type="match status" value="1"/>
</dbReference>
<dbReference type="InterPro" id="IPR016024">
    <property type="entry name" value="ARM-type_fold"/>
</dbReference>
<name>A0AAD3D5D1_9STRA</name>
<dbReference type="InterPro" id="IPR056396">
    <property type="entry name" value="HEAT_SCC3-SA"/>
</dbReference>
<feature type="compositionally biased region" description="Acidic residues" evidence="2">
    <location>
        <begin position="286"/>
        <end position="297"/>
    </location>
</feature>
<dbReference type="PROSITE" id="PS51425">
    <property type="entry name" value="SCD"/>
    <property type="match status" value="1"/>
</dbReference>
<evidence type="ECO:0000313" key="4">
    <source>
        <dbReference type="EMBL" id="GFH57060.1"/>
    </source>
</evidence>
<dbReference type="Proteomes" id="UP001054902">
    <property type="component" value="Unassembled WGS sequence"/>
</dbReference>
<dbReference type="EMBL" id="BLLK01000057">
    <property type="protein sequence ID" value="GFH57060.1"/>
    <property type="molecule type" value="Genomic_DNA"/>
</dbReference>
<keyword evidence="5" id="KW-1185">Reference proteome</keyword>
<dbReference type="GO" id="GO:0003682">
    <property type="term" value="F:chromatin binding"/>
    <property type="evidence" value="ECO:0007669"/>
    <property type="project" value="TreeGrafter"/>
</dbReference>
<feature type="compositionally biased region" description="Low complexity" evidence="2">
    <location>
        <begin position="1"/>
        <end position="12"/>
    </location>
</feature>
<sequence>MTAAETSSSPVRRSTRSRQRTSTVYDEARQSLQEQEQEQQEQASDHSVLSDESSVSSMEEEEVPKKKTIKRIKTGKSPKPKKSNSKSLLSTIASISKTSLEPKESNLFSQLFTSILNPSTEYSEEFKSLPETCRDSSPFSLSLYTLAKEFIQSYNQDTNQAQCSLINLLFRMVGGSSRILLQDVELEELDNEEWGTIVTDLVDDMRYTPEKDVLVSSDPQGVVHCRAYESLKEKNDVMMRDVPIPNASQGVKMMRSVLMEFIYFVGLVALVDGNMSTAVSVANDFGGEESEEESDTDVPDKNKRGKRARDKTNKKKKTTSSNSTSIQRLDTEAVKEILSRLVELVTVGQPDIRAAATSAVYSLSLAILDKSTVLREKLRMIQRQCSAATGKKKDSLQYQVDTLQRTLNAMEDLLDNIVIKGVFIHRYRDSNMFIRKTSLELLEKYVIRRPDLFLKDKYLKYFGWMLSDKDEIVRMAAIQGLYRPFKEIQSGNTKISYEMLENVVNKFLMRIVDTANDVLPSVQECGFKLLLEIQKAGFMDEIEDEQVWDQINLLSMDANTTAEVRRDALYFVMEQLEEFEEENEDTAHTNKSNKNEEKILAHKLDAIAAFASHTLTNGEIPLNEVRIESVDYLVESIRDMPQHKDIVRNWSSIILSIMNEKQAMTLDGASASDRANAVKAMVLVRMLSCAVKLEVEAVAEQDFLTSDVEVLNGEEHATKGDSNAMGKRKSLSSNDRSHETLSVALIKNLPQLLKKFKSDSKVLQDLTLLPRYLVQSVFNVTERKSDFTFLLKALSDSYTISTDEAVLSNCARSLKYLSSGSHARSNDASREIKKIVSNVCDKIEMNLELSDEVEEKGKPSRSSPRRKSARIEGLDSDDDESKSVLNDRETALMMNLQRAKILSLYSLFVPSADGKKNELENFCNKVVEGMKQRLDLLQVKASADESIELSPIAKQVWFDLNKRLHSTIARSIEESLELLVSIIGWKLADVQEDVMDQEAETDVEDEETEEDEKVDHVLLRLRNMLVTFIESCFFKHIPMDEKSMYLESEVEFSELVQEATVEAASDLRNICQTELEHAKSPLLKAFSTFEDSRLIGGSVRLIRERLGTAEEANNEKVVPLLSSISRAVIANWKEGNRREAGVLLSLIMSSDSEVSEIANVLNTLLKEMQPVRFLEAQMASLRYAYEDWIDSDPADIDDENPTDEMMENFEVEEAEHKALFEKIVEQADRFSQSLGEGKRKKLTDETLSNALLGFMKEGIRFSFTNHEDFMVGSRLTFLPIFGKYARWVKKIAPFMDDIEDYLEDKEIELRKHEEFQEVHEDDLAALEDFRKELGLGPSRILAEGASTVASYQTGTTGRSSRTPATRISGGEDGESDESRDDVHDLSSQVTPATSTGATSAARRSRASSGGSIRSRMSSVRSSLSPLYETKEEDGSEESSGRSSKRSRFDESLESPTSKRSRYDESLVSGRSGEDDESMVSDGSHSPSTMRSGRSKYSVAESSMASATTYSRSQSVAAVKYSGEEGSLESASKDEESLESPHK</sequence>
<dbReference type="PANTHER" id="PTHR11199">
    <property type="entry name" value="STROMAL ANTIGEN"/>
    <property type="match status" value="1"/>
</dbReference>
<protein>
    <recommendedName>
        <fullName evidence="3">SCD domain-containing protein</fullName>
    </recommendedName>
</protein>
<feature type="compositionally biased region" description="Polar residues" evidence="2">
    <location>
        <begin position="1480"/>
        <end position="1491"/>
    </location>
</feature>
<dbReference type="InterPro" id="IPR011989">
    <property type="entry name" value="ARM-like"/>
</dbReference>
<gene>
    <name evidence="4" type="ORF">CTEN210_13536</name>
</gene>
<feature type="compositionally biased region" description="Low complexity" evidence="2">
    <location>
        <begin position="40"/>
        <end position="57"/>
    </location>
</feature>
<feature type="region of interest" description="Disordered" evidence="2">
    <location>
        <begin position="1346"/>
        <end position="1542"/>
    </location>
</feature>
<feature type="compositionally biased region" description="Basic residues" evidence="2">
    <location>
        <begin position="66"/>
        <end position="84"/>
    </location>
</feature>
<dbReference type="Gene3D" id="1.25.10.10">
    <property type="entry name" value="Leucine-rich Repeat Variant"/>
    <property type="match status" value="1"/>
</dbReference>
<reference evidence="4 5" key="1">
    <citation type="journal article" date="2021" name="Sci. Rep.">
        <title>The genome of the diatom Chaetoceros tenuissimus carries an ancient integrated fragment of an extant virus.</title>
        <authorList>
            <person name="Hongo Y."/>
            <person name="Kimura K."/>
            <person name="Takaki Y."/>
            <person name="Yoshida Y."/>
            <person name="Baba S."/>
            <person name="Kobayashi G."/>
            <person name="Nagasaki K."/>
            <person name="Hano T."/>
            <person name="Tomaru Y."/>
        </authorList>
    </citation>
    <scope>NUCLEOTIDE SEQUENCE [LARGE SCALE GENOMIC DNA]</scope>
    <source>
        <strain evidence="4 5">NIES-3715</strain>
    </source>
</reference>
<feature type="compositionally biased region" description="Polar residues" evidence="2">
    <location>
        <begin position="1499"/>
        <end position="1515"/>
    </location>
</feature>
<feature type="compositionally biased region" description="Polar residues" evidence="2">
    <location>
        <begin position="1347"/>
        <end position="1365"/>
    </location>
</feature>
<dbReference type="InterPro" id="IPR039662">
    <property type="entry name" value="Cohesin_Scc3/SA"/>
</dbReference>
<feature type="compositionally biased region" description="Basic and acidic residues" evidence="2">
    <location>
        <begin position="1530"/>
        <end position="1542"/>
    </location>
</feature>
<feature type="compositionally biased region" description="Low complexity" evidence="2">
    <location>
        <begin position="1392"/>
        <end position="1424"/>
    </location>
</feature>
<dbReference type="InterPro" id="IPR020839">
    <property type="entry name" value="SCD"/>
</dbReference>
<feature type="region of interest" description="Disordered" evidence="2">
    <location>
        <begin position="285"/>
        <end position="327"/>
    </location>
</feature>
<organism evidence="4 5">
    <name type="scientific">Chaetoceros tenuissimus</name>
    <dbReference type="NCBI Taxonomy" id="426638"/>
    <lineage>
        <taxon>Eukaryota</taxon>
        <taxon>Sar</taxon>
        <taxon>Stramenopiles</taxon>
        <taxon>Ochrophyta</taxon>
        <taxon>Bacillariophyta</taxon>
        <taxon>Coscinodiscophyceae</taxon>
        <taxon>Chaetocerotophycidae</taxon>
        <taxon>Chaetocerotales</taxon>
        <taxon>Chaetocerotaceae</taxon>
        <taxon>Chaetoceros</taxon>
    </lineage>
</organism>
<dbReference type="SUPFAM" id="SSF48371">
    <property type="entry name" value="ARM repeat"/>
    <property type="match status" value="1"/>
</dbReference>
<evidence type="ECO:0000259" key="3">
    <source>
        <dbReference type="PROSITE" id="PS51425"/>
    </source>
</evidence>
<comment type="caution">
    <text evidence="4">The sequence shown here is derived from an EMBL/GenBank/DDBJ whole genome shotgun (WGS) entry which is preliminary data.</text>
</comment>
<dbReference type="PANTHER" id="PTHR11199:SF0">
    <property type="entry name" value="LD34181P-RELATED"/>
    <property type="match status" value="1"/>
</dbReference>
<keyword evidence="1" id="KW-0175">Coiled coil</keyword>
<feature type="region of interest" description="Disordered" evidence="2">
    <location>
        <begin position="1"/>
        <end position="87"/>
    </location>
</feature>
<evidence type="ECO:0000313" key="5">
    <source>
        <dbReference type="Proteomes" id="UP001054902"/>
    </source>
</evidence>
<feature type="domain" description="SCD" evidence="3">
    <location>
        <begin position="423"/>
        <end position="514"/>
    </location>
</feature>
<feature type="compositionally biased region" description="Basic residues" evidence="2">
    <location>
        <begin position="303"/>
        <end position="318"/>
    </location>
</feature>
<dbReference type="GO" id="GO:0000785">
    <property type="term" value="C:chromatin"/>
    <property type="evidence" value="ECO:0007669"/>
    <property type="project" value="TreeGrafter"/>
</dbReference>
<proteinExistence type="predicted"/>
<dbReference type="GO" id="GO:0005634">
    <property type="term" value="C:nucleus"/>
    <property type="evidence" value="ECO:0007669"/>
    <property type="project" value="TreeGrafter"/>
</dbReference>
<dbReference type="GO" id="GO:0007062">
    <property type="term" value="P:sister chromatid cohesion"/>
    <property type="evidence" value="ECO:0007669"/>
    <property type="project" value="TreeGrafter"/>
</dbReference>
<feature type="region of interest" description="Disordered" evidence="2">
    <location>
        <begin position="851"/>
        <end position="882"/>
    </location>
</feature>
<evidence type="ECO:0000256" key="1">
    <source>
        <dbReference type="SAM" id="Coils"/>
    </source>
</evidence>
<accession>A0AAD3D5D1</accession>
<dbReference type="Pfam" id="PF21581">
    <property type="entry name" value="SCD"/>
    <property type="match status" value="1"/>
</dbReference>